<name>A0ABU6UB38_9FABA</name>
<proteinExistence type="predicted"/>
<organism evidence="2 3">
    <name type="scientific">Stylosanthes scabra</name>
    <dbReference type="NCBI Taxonomy" id="79078"/>
    <lineage>
        <taxon>Eukaryota</taxon>
        <taxon>Viridiplantae</taxon>
        <taxon>Streptophyta</taxon>
        <taxon>Embryophyta</taxon>
        <taxon>Tracheophyta</taxon>
        <taxon>Spermatophyta</taxon>
        <taxon>Magnoliopsida</taxon>
        <taxon>eudicotyledons</taxon>
        <taxon>Gunneridae</taxon>
        <taxon>Pentapetalae</taxon>
        <taxon>rosids</taxon>
        <taxon>fabids</taxon>
        <taxon>Fabales</taxon>
        <taxon>Fabaceae</taxon>
        <taxon>Papilionoideae</taxon>
        <taxon>50 kb inversion clade</taxon>
        <taxon>dalbergioids sensu lato</taxon>
        <taxon>Dalbergieae</taxon>
        <taxon>Pterocarpus clade</taxon>
        <taxon>Stylosanthes</taxon>
    </lineage>
</organism>
<keyword evidence="1" id="KW-0472">Membrane</keyword>
<accession>A0ABU6UB38</accession>
<sequence>MRVRKRRFGLRVQWPSRGRAMARARACGQMRPKNVSYWARADARSEGCGRAVRSARAPGPCSSWSENFKREGADAPRPSCGCKAVLARQERGANAPHTCVASAKCHQAHYADMPRPSRGRAIKMVRARGGVRLWILAISDRAAAPPRGAVAPLPLFQIFLCFFSFPHFFVG</sequence>
<evidence type="ECO:0000256" key="1">
    <source>
        <dbReference type="SAM" id="Phobius"/>
    </source>
</evidence>
<comment type="caution">
    <text evidence="2">The sequence shown here is derived from an EMBL/GenBank/DDBJ whole genome shotgun (WGS) entry which is preliminary data.</text>
</comment>
<keyword evidence="3" id="KW-1185">Reference proteome</keyword>
<protein>
    <submittedName>
        <fullName evidence="2">Uncharacterized protein</fullName>
    </submittedName>
</protein>
<evidence type="ECO:0000313" key="3">
    <source>
        <dbReference type="Proteomes" id="UP001341840"/>
    </source>
</evidence>
<feature type="transmembrane region" description="Helical" evidence="1">
    <location>
        <begin position="149"/>
        <end position="169"/>
    </location>
</feature>
<dbReference type="EMBL" id="JASCZI010120959">
    <property type="protein sequence ID" value="MED6158226.1"/>
    <property type="molecule type" value="Genomic_DNA"/>
</dbReference>
<dbReference type="Proteomes" id="UP001341840">
    <property type="component" value="Unassembled WGS sequence"/>
</dbReference>
<keyword evidence="1" id="KW-0812">Transmembrane</keyword>
<reference evidence="2 3" key="1">
    <citation type="journal article" date="2023" name="Plants (Basel)">
        <title>Bridging the Gap: Combining Genomics and Transcriptomics Approaches to Understand Stylosanthes scabra, an Orphan Legume from the Brazilian Caatinga.</title>
        <authorList>
            <person name="Ferreira-Neto J.R.C."/>
            <person name="da Silva M.D."/>
            <person name="Binneck E."/>
            <person name="de Melo N.F."/>
            <person name="da Silva R.H."/>
            <person name="de Melo A.L.T.M."/>
            <person name="Pandolfi V."/>
            <person name="Bustamante F.O."/>
            <person name="Brasileiro-Vidal A.C."/>
            <person name="Benko-Iseppon A.M."/>
        </authorList>
    </citation>
    <scope>NUCLEOTIDE SEQUENCE [LARGE SCALE GENOMIC DNA]</scope>
    <source>
        <tissue evidence="2">Leaves</tissue>
    </source>
</reference>
<gene>
    <name evidence="2" type="ORF">PIB30_030848</name>
</gene>
<evidence type="ECO:0000313" key="2">
    <source>
        <dbReference type="EMBL" id="MED6158226.1"/>
    </source>
</evidence>
<keyword evidence="1" id="KW-1133">Transmembrane helix</keyword>